<evidence type="ECO:0000313" key="3">
    <source>
        <dbReference type="Proteomes" id="UP001281614"/>
    </source>
</evidence>
<dbReference type="EMBL" id="VYYT01000879">
    <property type="protein sequence ID" value="KAK2728525.1"/>
    <property type="molecule type" value="Genomic_DNA"/>
</dbReference>
<sequence length="84" mass="9151">MAAGEPRNGRGPYRGHPVRSAQVRKVTPVRKKDGLQAKPQTTKRKSGKTPPARGNQPGARGRSNRAGAESQRQWPPEVGRPFSN</sequence>
<dbReference type="Proteomes" id="UP001281614">
    <property type="component" value="Unassembled WGS sequence"/>
</dbReference>
<proteinExistence type="predicted"/>
<evidence type="ECO:0000256" key="1">
    <source>
        <dbReference type="SAM" id="MobiDB-lite"/>
    </source>
</evidence>
<comment type="caution">
    <text evidence="2">The sequence shown here is derived from an EMBL/GenBank/DDBJ whole genome shotgun (WGS) entry which is preliminary data.</text>
</comment>
<reference evidence="2" key="1">
    <citation type="submission" date="2023-02" db="EMBL/GenBank/DDBJ databases">
        <title>Colletotrichum kahawae CIFC_Que2 genome sequencing and assembly.</title>
        <authorList>
            <person name="Baroncelli R."/>
        </authorList>
    </citation>
    <scope>NUCLEOTIDE SEQUENCE</scope>
    <source>
        <strain evidence="2">CIFC_Que2</strain>
    </source>
</reference>
<gene>
    <name evidence="2" type="ORF">CKAH01_10880</name>
</gene>
<organism evidence="2 3">
    <name type="scientific">Colletotrichum kahawae</name>
    <name type="common">Coffee berry disease fungus</name>
    <dbReference type="NCBI Taxonomy" id="34407"/>
    <lineage>
        <taxon>Eukaryota</taxon>
        <taxon>Fungi</taxon>
        <taxon>Dikarya</taxon>
        <taxon>Ascomycota</taxon>
        <taxon>Pezizomycotina</taxon>
        <taxon>Sordariomycetes</taxon>
        <taxon>Hypocreomycetidae</taxon>
        <taxon>Glomerellales</taxon>
        <taxon>Glomerellaceae</taxon>
        <taxon>Colletotrichum</taxon>
        <taxon>Colletotrichum gloeosporioides species complex</taxon>
    </lineage>
</organism>
<name>A0AAD9XVW9_COLKA</name>
<accession>A0AAD9XVW9</accession>
<keyword evidence="3" id="KW-1185">Reference proteome</keyword>
<evidence type="ECO:0000313" key="2">
    <source>
        <dbReference type="EMBL" id="KAK2728525.1"/>
    </source>
</evidence>
<feature type="region of interest" description="Disordered" evidence="1">
    <location>
        <begin position="1"/>
        <end position="84"/>
    </location>
</feature>
<dbReference type="AlphaFoldDB" id="A0AAD9XVW9"/>
<protein>
    <submittedName>
        <fullName evidence="2">Uncharacterized protein</fullName>
    </submittedName>
</protein>